<accession>A0ACC3NFX4</accession>
<name>A0ACC3NFX4_9PEZI</name>
<proteinExistence type="predicted"/>
<dbReference type="EMBL" id="JAUTXU010000043">
    <property type="protein sequence ID" value="KAK3716306.1"/>
    <property type="molecule type" value="Genomic_DNA"/>
</dbReference>
<evidence type="ECO:0000313" key="2">
    <source>
        <dbReference type="Proteomes" id="UP001281147"/>
    </source>
</evidence>
<dbReference type="Proteomes" id="UP001281147">
    <property type="component" value="Unassembled WGS sequence"/>
</dbReference>
<gene>
    <name evidence="1" type="ORF">LTR37_006456</name>
</gene>
<comment type="caution">
    <text evidence="1">The sequence shown here is derived from an EMBL/GenBank/DDBJ whole genome shotgun (WGS) entry which is preliminary data.</text>
</comment>
<protein>
    <submittedName>
        <fullName evidence="1">Uncharacterized protein</fullName>
    </submittedName>
</protein>
<sequence length="391" mass="43231">MQTSEFQTNASDLCFPSFGFMPAGLRSGPADATLALTVRPPHLLLRRKPSNETLNAHVTAGYRTVLGASEPSELQFRSLAGPQAQHLAMHTFQLNTGSKIPAVALGTWQSEPGRVKSAVAHALNVGYRHVDCAFVYGNENEVGQGLAEAFKAGIKREDVFVTSKLWNTFHRDPEKCLDETLRRLGLDYVDLYLIHWPVPMNPNGNDPLFPKHPDGSRDLDTDIAHWETWSNMENLLTTGKTSAIGVSNYSVKYLEELLSHCDVVPAVNQIENHPYLPQKDIHDFCKAKGILVEAYSPLGSTDSPLFEEPAVKALANQYHVSPGTILISYQVSRGHVALPKSVTPGRIEENLRLIQLGEDDLKALDSIHESRGTKRFVYPPFGVDLGFPDKQ</sequence>
<organism evidence="1 2">
    <name type="scientific">Vermiconidia calcicola</name>
    <dbReference type="NCBI Taxonomy" id="1690605"/>
    <lineage>
        <taxon>Eukaryota</taxon>
        <taxon>Fungi</taxon>
        <taxon>Dikarya</taxon>
        <taxon>Ascomycota</taxon>
        <taxon>Pezizomycotina</taxon>
        <taxon>Dothideomycetes</taxon>
        <taxon>Dothideomycetidae</taxon>
        <taxon>Mycosphaerellales</taxon>
        <taxon>Extremaceae</taxon>
        <taxon>Vermiconidia</taxon>
    </lineage>
</organism>
<reference evidence="1" key="1">
    <citation type="submission" date="2023-07" db="EMBL/GenBank/DDBJ databases">
        <title>Black Yeasts Isolated from many extreme environments.</title>
        <authorList>
            <person name="Coleine C."/>
            <person name="Stajich J.E."/>
            <person name="Selbmann L."/>
        </authorList>
    </citation>
    <scope>NUCLEOTIDE SEQUENCE</scope>
    <source>
        <strain evidence="1">CCFEE 5714</strain>
    </source>
</reference>
<evidence type="ECO:0000313" key="1">
    <source>
        <dbReference type="EMBL" id="KAK3716306.1"/>
    </source>
</evidence>
<keyword evidence="2" id="KW-1185">Reference proteome</keyword>